<reference evidence="1 2" key="1">
    <citation type="submission" date="2018-10" db="EMBL/GenBank/DDBJ databases">
        <title>Histidinibacterium lentulum gen. nov., sp. nov., a marine bacterium from the culture broth of Picochlorum sp. 122.</title>
        <authorList>
            <person name="Wang G."/>
        </authorList>
    </citation>
    <scope>NUCLEOTIDE SEQUENCE [LARGE SCALE GENOMIC DNA]</scope>
    <source>
        <strain evidence="1 2">B17</strain>
    </source>
</reference>
<name>A0A3N2R1C0_9RHOB</name>
<gene>
    <name evidence="1" type="ORF">EAT49_11205</name>
</gene>
<accession>A0A3N2R1C0</accession>
<protein>
    <submittedName>
        <fullName evidence="1">Uncharacterized protein</fullName>
    </submittedName>
</protein>
<sequence>MQSADPQVVGMINTIVGMYQQGCQMGNPMGCELAQMAMSEGHYLLNAGYECMRGNQEACWFYQQGTQAAYNNMMQMQQAQLGGGGNPLGATHEERMTNIHNWGQSRLEWGNQQSAIMDQRHEQFMQTLRN</sequence>
<dbReference type="EMBL" id="RDRB01000005">
    <property type="protein sequence ID" value="ROU01086.1"/>
    <property type="molecule type" value="Genomic_DNA"/>
</dbReference>
<organism evidence="1 2">
    <name type="scientific">Histidinibacterium lentulum</name>
    <dbReference type="NCBI Taxonomy" id="2480588"/>
    <lineage>
        <taxon>Bacteria</taxon>
        <taxon>Pseudomonadati</taxon>
        <taxon>Pseudomonadota</taxon>
        <taxon>Alphaproteobacteria</taxon>
        <taxon>Rhodobacterales</taxon>
        <taxon>Paracoccaceae</taxon>
        <taxon>Histidinibacterium</taxon>
    </lineage>
</organism>
<dbReference type="AlphaFoldDB" id="A0A3N2R1C0"/>
<comment type="caution">
    <text evidence="1">The sequence shown here is derived from an EMBL/GenBank/DDBJ whole genome shotgun (WGS) entry which is preliminary data.</text>
</comment>
<proteinExistence type="predicted"/>
<keyword evidence="2" id="KW-1185">Reference proteome</keyword>
<evidence type="ECO:0000313" key="2">
    <source>
        <dbReference type="Proteomes" id="UP000268016"/>
    </source>
</evidence>
<evidence type="ECO:0000313" key="1">
    <source>
        <dbReference type="EMBL" id="ROU01086.1"/>
    </source>
</evidence>
<dbReference type="Proteomes" id="UP000268016">
    <property type="component" value="Unassembled WGS sequence"/>
</dbReference>